<evidence type="ECO:0008006" key="4">
    <source>
        <dbReference type="Google" id="ProtNLM"/>
    </source>
</evidence>
<gene>
    <name evidence="2" type="ORF">ODY93_13520</name>
</gene>
<feature type="region of interest" description="Disordered" evidence="1">
    <location>
        <begin position="1"/>
        <end position="27"/>
    </location>
</feature>
<evidence type="ECO:0000256" key="1">
    <source>
        <dbReference type="SAM" id="MobiDB-lite"/>
    </source>
</evidence>
<feature type="compositionally biased region" description="Basic and acidic residues" evidence="1">
    <location>
        <begin position="383"/>
        <end position="398"/>
    </location>
</feature>
<evidence type="ECO:0000313" key="3">
    <source>
        <dbReference type="Proteomes" id="UP001159075"/>
    </source>
</evidence>
<dbReference type="EMBL" id="JAOTLW010000013">
    <property type="protein sequence ID" value="MDI5832593.1"/>
    <property type="molecule type" value="Genomic_DNA"/>
</dbReference>
<feature type="region of interest" description="Disordered" evidence="1">
    <location>
        <begin position="211"/>
        <end position="234"/>
    </location>
</feature>
<feature type="region of interest" description="Disordered" evidence="1">
    <location>
        <begin position="159"/>
        <end position="190"/>
    </location>
</feature>
<protein>
    <recommendedName>
        <fullName evidence="4">Large polyvalent protein-associated domain-containing protein</fullName>
    </recommendedName>
</protein>
<feature type="region of interest" description="Disordered" evidence="1">
    <location>
        <begin position="347"/>
        <end position="408"/>
    </location>
</feature>
<feature type="compositionally biased region" description="Basic and acidic residues" evidence="1">
    <location>
        <begin position="216"/>
        <end position="234"/>
    </location>
</feature>
<comment type="caution">
    <text evidence="2">The sequence shown here is derived from an EMBL/GenBank/DDBJ whole genome shotgun (WGS) entry which is preliminary data.</text>
</comment>
<accession>A0ABT6UEY1</accession>
<sequence>MSNTNELPMSSFGALSQSLSSSVQNEDDFSEIDYSVYERELEGVAADLNSQSSESPEQPSSDSQTTGNAQNSEYENSLANTDFDGPLHDDNAVNSIDSSLQGDSQQVLDAAQQAGATQDANADETSAEHGQVEEMDINEELDLEKQELLIKQIIESSNNSVEELNEKSAQKSSGESSENDNYEAPKKTVNKNELPAFIPSLIVTNDEELELGNPEHSNRKATEQEAEAPLKVEQDKPSFPKELLKTSYKLKLVTHFRFSLKSVEINANDRSMDLHFHSGALIKDFGKDFMASGGSPEELAVAAVKMAKSKGWRFIKAAGEPEYVAALEKECKKSNLGIRHTDATKLQSAVERFRKPSVDSSKAQEQHSAKNAAASPANNPSKEVAKNKENSKSSKSEESVFEPSIGMF</sequence>
<evidence type="ECO:0000313" key="2">
    <source>
        <dbReference type="EMBL" id="MDI5832593.1"/>
    </source>
</evidence>
<reference evidence="2 3" key="1">
    <citation type="submission" date="2022-09" db="EMBL/GenBank/DDBJ databases">
        <title>The outer-membrane cytochrome OmcA is essential for infection of Shewanella oneidensis by a zebrafish-associated bacteriophage.</title>
        <authorList>
            <person name="Grenfell A.W."/>
            <person name="Intile P."/>
            <person name="Mcfarlane J."/>
            <person name="Leung D."/>
            <person name="Abdalla K."/>
            <person name="Wold M."/>
            <person name="Kees E."/>
            <person name="Gralnick J."/>
        </authorList>
    </citation>
    <scope>NUCLEOTIDE SEQUENCE [LARGE SCALE GENOMIC DNA]</scope>
    <source>
        <strain evidence="2 3">NF-5</strain>
    </source>
</reference>
<dbReference type="Proteomes" id="UP001159075">
    <property type="component" value="Unassembled WGS sequence"/>
</dbReference>
<dbReference type="RefSeq" id="WP_282679563.1">
    <property type="nucleotide sequence ID" value="NZ_CP106875.1"/>
</dbReference>
<keyword evidence="3" id="KW-1185">Reference proteome</keyword>
<feature type="compositionally biased region" description="Low complexity" evidence="1">
    <location>
        <begin position="109"/>
        <end position="120"/>
    </location>
</feature>
<feature type="compositionally biased region" description="Basic and acidic residues" evidence="1">
    <location>
        <begin position="351"/>
        <end position="368"/>
    </location>
</feature>
<feature type="compositionally biased region" description="Polar residues" evidence="1">
    <location>
        <begin position="65"/>
        <end position="80"/>
    </location>
</feature>
<feature type="compositionally biased region" description="Polar residues" evidence="1">
    <location>
        <begin position="92"/>
        <end position="107"/>
    </location>
</feature>
<feature type="compositionally biased region" description="Low complexity" evidence="1">
    <location>
        <begin position="369"/>
        <end position="382"/>
    </location>
</feature>
<feature type="compositionally biased region" description="Low complexity" evidence="1">
    <location>
        <begin position="50"/>
        <end position="64"/>
    </location>
</feature>
<organism evidence="2 3">
    <name type="scientific">Shewanella xiamenensis</name>
    <dbReference type="NCBI Taxonomy" id="332186"/>
    <lineage>
        <taxon>Bacteria</taxon>
        <taxon>Pseudomonadati</taxon>
        <taxon>Pseudomonadota</taxon>
        <taxon>Gammaproteobacteria</taxon>
        <taxon>Alteromonadales</taxon>
        <taxon>Shewanellaceae</taxon>
        <taxon>Shewanella</taxon>
    </lineage>
</organism>
<name>A0ABT6UEY1_9GAMM</name>
<feature type="region of interest" description="Disordered" evidence="1">
    <location>
        <begin position="43"/>
        <end position="140"/>
    </location>
</feature>
<proteinExistence type="predicted"/>
<feature type="compositionally biased region" description="Low complexity" evidence="1">
    <location>
        <begin position="10"/>
        <end position="22"/>
    </location>
</feature>